<organism evidence="9 10">
    <name type="scientific">Malus baccata</name>
    <name type="common">Siberian crab apple</name>
    <name type="synonym">Pyrus baccata</name>
    <dbReference type="NCBI Taxonomy" id="106549"/>
    <lineage>
        <taxon>Eukaryota</taxon>
        <taxon>Viridiplantae</taxon>
        <taxon>Streptophyta</taxon>
        <taxon>Embryophyta</taxon>
        <taxon>Tracheophyta</taxon>
        <taxon>Spermatophyta</taxon>
        <taxon>Magnoliopsida</taxon>
        <taxon>eudicotyledons</taxon>
        <taxon>Gunneridae</taxon>
        <taxon>Pentapetalae</taxon>
        <taxon>rosids</taxon>
        <taxon>fabids</taxon>
        <taxon>Rosales</taxon>
        <taxon>Rosaceae</taxon>
        <taxon>Amygdaloideae</taxon>
        <taxon>Maleae</taxon>
        <taxon>Malus</taxon>
    </lineage>
</organism>
<dbReference type="Proteomes" id="UP000315295">
    <property type="component" value="Unassembled WGS sequence"/>
</dbReference>
<keyword evidence="6" id="KW-1133">Transmembrane helix</keyword>
<feature type="domain" description="SF3A3" evidence="8">
    <location>
        <begin position="514"/>
        <end position="550"/>
    </location>
</feature>
<feature type="region of interest" description="Disordered" evidence="5">
    <location>
        <begin position="140"/>
        <end position="170"/>
    </location>
</feature>
<feature type="transmembrane region" description="Helical" evidence="6">
    <location>
        <begin position="438"/>
        <end position="457"/>
    </location>
</feature>
<proteinExistence type="predicted"/>
<protein>
    <submittedName>
        <fullName evidence="9">Uncharacterized protein</fullName>
    </submittedName>
</protein>
<dbReference type="InterPro" id="IPR025086">
    <property type="entry name" value="SDE2/SF3A3_SAP"/>
</dbReference>
<name>A0A540LJB7_MALBA</name>
<evidence type="ECO:0000259" key="7">
    <source>
        <dbReference type="Pfam" id="PF13297"/>
    </source>
</evidence>
<dbReference type="PANTHER" id="PTHR12786:SF2">
    <property type="entry name" value="SPLICING FACTOR 3A SUBUNIT 3"/>
    <property type="match status" value="1"/>
</dbReference>
<keyword evidence="6" id="KW-0472">Membrane</keyword>
<feature type="region of interest" description="Disordered" evidence="5">
    <location>
        <begin position="80"/>
        <end position="123"/>
    </location>
</feature>
<evidence type="ECO:0000256" key="6">
    <source>
        <dbReference type="SAM" id="Phobius"/>
    </source>
</evidence>
<evidence type="ECO:0000313" key="10">
    <source>
        <dbReference type="Proteomes" id="UP000315295"/>
    </source>
</evidence>
<feature type="domain" description="SDE2/SF3A3 SAP" evidence="7">
    <location>
        <begin position="599"/>
        <end position="656"/>
    </location>
</feature>
<dbReference type="Pfam" id="PF13297">
    <property type="entry name" value="SDE2_2C"/>
    <property type="match status" value="1"/>
</dbReference>
<dbReference type="PANTHER" id="PTHR12786">
    <property type="entry name" value="SPLICING FACTOR SF3A-RELATED"/>
    <property type="match status" value="1"/>
</dbReference>
<accession>A0A540LJB7</accession>
<keyword evidence="3" id="KW-0508">mRNA splicing</keyword>
<dbReference type="InterPro" id="IPR031774">
    <property type="entry name" value="SF3A3_dom"/>
</dbReference>
<dbReference type="Pfam" id="PF16837">
    <property type="entry name" value="SF3A3"/>
    <property type="match status" value="1"/>
</dbReference>
<feature type="compositionally biased region" description="Low complexity" evidence="5">
    <location>
        <begin position="80"/>
        <end position="90"/>
    </location>
</feature>
<evidence type="ECO:0000256" key="5">
    <source>
        <dbReference type="SAM" id="MobiDB-lite"/>
    </source>
</evidence>
<keyword evidence="4" id="KW-0539">Nucleus</keyword>
<dbReference type="EMBL" id="VIEB01000562">
    <property type="protein sequence ID" value="TQD86568.1"/>
    <property type="molecule type" value="Genomic_DNA"/>
</dbReference>
<feature type="transmembrane region" description="Helical" evidence="6">
    <location>
        <begin position="1236"/>
        <end position="1255"/>
    </location>
</feature>
<feature type="region of interest" description="Disordered" evidence="5">
    <location>
        <begin position="247"/>
        <end position="272"/>
    </location>
</feature>
<keyword evidence="6" id="KW-0812">Transmembrane</keyword>
<reference evidence="9 10" key="1">
    <citation type="journal article" date="2019" name="G3 (Bethesda)">
        <title>Sequencing of a Wild Apple (Malus baccata) Genome Unravels the Differences Between Cultivated and Wild Apple Species Regarding Disease Resistance and Cold Tolerance.</title>
        <authorList>
            <person name="Chen X."/>
        </authorList>
    </citation>
    <scope>NUCLEOTIDE SEQUENCE [LARGE SCALE GENOMIC DNA]</scope>
    <source>
        <strain evidence="10">cv. Shandingzi</strain>
        <tissue evidence="9">Leaves</tissue>
    </source>
</reference>
<dbReference type="GO" id="GO:0005681">
    <property type="term" value="C:spliceosomal complex"/>
    <property type="evidence" value="ECO:0007669"/>
    <property type="project" value="TreeGrafter"/>
</dbReference>
<evidence type="ECO:0000256" key="2">
    <source>
        <dbReference type="ARBA" id="ARBA00022664"/>
    </source>
</evidence>
<evidence type="ECO:0000256" key="3">
    <source>
        <dbReference type="ARBA" id="ARBA00023187"/>
    </source>
</evidence>
<feature type="transmembrane region" description="Helical" evidence="6">
    <location>
        <begin position="490"/>
        <end position="508"/>
    </location>
</feature>
<dbReference type="InterPro" id="IPR051421">
    <property type="entry name" value="RNA_Proc_DNA_Dmg_Regulator"/>
</dbReference>
<dbReference type="GO" id="GO:0000398">
    <property type="term" value="P:mRNA splicing, via spliceosome"/>
    <property type="evidence" value="ECO:0007669"/>
    <property type="project" value="TreeGrafter"/>
</dbReference>
<sequence length="1263" mass="141622">MGKRTASVPVPDVSKAALDRQFPQQQIITQILNLRAKVTLMNLRQDALQHYLADLAIHTAHQEQLQQTCLEELRSLKTQPTTLPPTWSTSPPHPITTFHPSMTSFAAGPSSPSPTTPPFHSSSHPICHFPTSRYLPQSSSGSVFHPFDSDPHSSHHYPPPPPTHDPQFTHAYLNPSRALNSTPSNPYPRSLIYSTPLTSIPHLESVTNAPCSLSTVLIPSILPGIGSSPTVSMGYLQTTPHLPSQIPSSAPPQLRHHRVPPLPSTSPSLAAMATSSRTQASVTVEGSCTTPRSSHASTQIKCSLQPISSVEMKRKPKSEVFGYRQSKNSSNFSSSSVGSTLCSYCCTDGLVHTVLIHDVTSSRWKSGSQTNCNGSRVMPPLGNPTHAMEDLSPKEDFIQIAHRVPRPKEPDKALCCQVPILYSPLQQARLHLEFIPHYMTFAMIVFNSYWIRINILAHDVFDKRQKRAIDQNSVPHIFFLIRNVPRAIELIWVFQTIFFTGTFGWVSLCFVDSFDLHELYNQYIHTKFGEPIEYSAYLDTISQPQKIHHKLKSSRQYREYMENLLAYLIHFFQRPEPLQDRDRIFLKVETEFDEQWAPGKVKEWENEKQANGHVQDQLTMLDLDYSSTGEELMAVGPEKLKDALASLGLQTGGTVQLAVETTLGSPITLLTGTFARVSLCSMDIFFRMIGNAPKWEFPGRGSMICSTIWNNILTLMANGIFSTFMSGLTKVISTFTLSRHMIDTMTSVCLVLSDCSTCAVKFIPGNTLSVFPTLYFLEYLFTNTIGSPLLHGRKMKPTAISIDNLVLLSRWFWTSIIIASMPIQGSVLSSNLFVVVLSQDHMIGRAVPDNMVAVTTTTGHPMVDGTPTRADNAYASIDAITDQIQLLMVIFYYLLHCIIHHDPTLELFRHSRDAKTLEAIEFGLYACSVQPTKQLITVVEDTCCLGPQIIQRSHGTKAYMYCDGLTTIVEKLRCGEHIWHVDCKDLLQLYCKLIIIPMATYLNAKSNLEFIAPPFVTSVCGSYDFESYFPEYLRLFKAPIALHFQWYHVCATVVSMSMVLTAPSALALLANDSESFFCQVFSGFVPLGSLAFTVVNDSQQLKLTVKVEKLLENQISLFTDYISKLSWIIVATREFLTWHHSVSFSIFHQWSAIFSTSSRSFGSLGLLFGKYSGSGKPKFLIFLCFIIDLSYLCSSWFHPTVVRVEMCSNLITPDLGLYLSLLSPFGKGMNEKTCYFISYFPCIFLFFSIPTEWVLSERRWQTG</sequence>
<dbReference type="GO" id="GO:0003723">
    <property type="term" value="F:RNA binding"/>
    <property type="evidence" value="ECO:0007669"/>
    <property type="project" value="TreeGrafter"/>
</dbReference>
<gene>
    <name evidence="9" type="ORF">C1H46_027900</name>
</gene>
<keyword evidence="2" id="KW-0507">mRNA processing</keyword>
<evidence type="ECO:0000313" key="9">
    <source>
        <dbReference type="EMBL" id="TQD86568.1"/>
    </source>
</evidence>
<dbReference type="STRING" id="106549.A0A540LJB7"/>
<comment type="caution">
    <text evidence="9">The sequence shown here is derived from an EMBL/GenBank/DDBJ whole genome shotgun (WGS) entry which is preliminary data.</text>
</comment>
<evidence type="ECO:0000256" key="4">
    <source>
        <dbReference type="ARBA" id="ARBA00023242"/>
    </source>
</evidence>
<dbReference type="AlphaFoldDB" id="A0A540LJB7"/>
<evidence type="ECO:0000259" key="8">
    <source>
        <dbReference type="Pfam" id="PF16837"/>
    </source>
</evidence>
<evidence type="ECO:0000256" key="1">
    <source>
        <dbReference type="ARBA" id="ARBA00004123"/>
    </source>
</evidence>
<keyword evidence="10" id="KW-1185">Reference proteome</keyword>
<comment type="subcellular location">
    <subcellularLocation>
        <location evidence="1">Nucleus</location>
    </subcellularLocation>
</comment>